<dbReference type="Gene3D" id="3.10.350.10">
    <property type="entry name" value="LysM domain"/>
    <property type="match status" value="1"/>
</dbReference>
<keyword evidence="4" id="KW-1185">Reference proteome</keyword>
<dbReference type="CDD" id="cd00118">
    <property type="entry name" value="LysM"/>
    <property type="match status" value="1"/>
</dbReference>
<gene>
    <name evidence="3" type="ORF">MOV92_04970</name>
</gene>
<feature type="domain" description="LysM" evidence="2">
    <location>
        <begin position="21"/>
        <end position="71"/>
    </location>
</feature>
<feature type="region of interest" description="Disordered" evidence="1">
    <location>
        <begin position="1"/>
        <end position="20"/>
    </location>
</feature>
<name>A0ABY3XG53_9GAMM</name>
<proteinExistence type="predicted"/>
<reference evidence="3 4" key="1">
    <citation type="submission" date="2022-03" db="EMBL/GenBank/DDBJ databases">
        <title>Complete genome sequence of Lysobacter capsici VKM B-2533 and Lysobacter gummosus 10.1.1, promising sources of lytic agents.</title>
        <authorList>
            <person name="Tarlachkov S.V."/>
            <person name="Kudryakova I.V."/>
            <person name="Afoshin A.S."/>
            <person name="Leontyevskaya E.A."/>
            <person name="Leontyevskaya N.V."/>
        </authorList>
    </citation>
    <scope>NUCLEOTIDE SEQUENCE [LARGE SCALE GENOMIC DNA]</scope>
    <source>
        <strain evidence="3 4">10.1.1</strain>
    </source>
</reference>
<organism evidence="3 4">
    <name type="scientific">Lysobacter gummosus</name>
    <dbReference type="NCBI Taxonomy" id="262324"/>
    <lineage>
        <taxon>Bacteria</taxon>
        <taxon>Pseudomonadati</taxon>
        <taxon>Pseudomonadota</taxon>
        <taxon>Gammaproteobacteria</taxon>
        <taxon>Lysobacterales</taxon>
        <taxon>Lysobacteraceae</taxon>
        <taxon>Lysobacter</taxon>
    </lineage>
</organism>
<dbReference type="PROSITE" id="PS51782">
    <property type="entry name" value="LYSM"/>
    <property type="match status" value="1"/>
</dbReference>
<dbReference type="InterPro" id="IPR036779">
    <property type="entry name" value="LysM_dom_sf"/>
</dbReference>
<dbReference type="InterPro" id="IPR018392">
    <property type="entry name" value="LysM"/>
</dbReference>
<dbReference type="Pfam" id="PF01476">
    <property type="entry name" value="LysM"/>
    <property type="match status" value="1"/>
</dbReference>
<evidence type="ECO:0000259" key="2">
    <source>
        <dbReference type="PROSITE" id="PS51782"/>
    </source>
</evidence>
<dbReference type="Proteomes" id="UP000829194">
    <property type="component" value="Chromosome"/>
</dbReference>
<sequence length="560" mass="59429">MNMPAIDGGGGPVYQPQTQPSTYKVGYNETVAEIADKFGITPQALREANPQLFSDKARRDEARMIGQTDPIFHGDDLNIPAAPQSVTHDPMSSPYKATHGAPTSEYSAGNANGNITWNPGAGSVKLTGKLEHTPAGQDGNKVQFKVKAEGELAMSIANKNGNTEIQVTGAEVTLLNAKGGVGGKNAIEGEASSGEGFRARYKVILPGENQNPATAATINPFDPTTIPKGATVIMDGQDYQQTELAGSFRHIGFETKIKDGEGVSYSVTKVDDTHVQVMSGPNKAFEAFNGAGLRFDKGSVMLGRQDNLGESNVRTATFDLANPDGQAAYAHFNATGEVAHQTPGVSDVASIERFDFSSQGRLQAKIKPFGSAEFKADIALNSPNTGTFTQTTYPDGSVALTSQVKYGDNVPLNLTQRFDAQGTEILSERTYEFTVNTGGANGANVAKMLNWAASGGASQDGAIHANQTVKLTFTEAQMSALNRQADKAGDTLGGMSQPSLMAHDYDGNSVSNYQFSVSMARNLNQNDYGFAKGLFEISDGADGNIAKRNYERIDMDVKTS</sequence>
<dbReference type="EMBL" id="CP093547">
    <property type="protein sequence ID" value="UNP30619.1"/>
    <property type="molecule type" value="Genomic_DNA"/>
</dbReference>
<accession>A0ABY3XG53</accession>
<evidence type="ECO:0000313" key="4">
    <source>
        <dbReference type="Proteomes" id="UP000829194"/>
    </source>
</evidence>
<dbReference type="SMART" id="SM00257">
    <property type="entry name" value="LysM"/>
    <property type="match status" value="1"/>
</dbReference>
<evidence type="ECO:0000256" key="1">
    <source>
        <dbReference type="SAM" id="MobiDB-lite"/>
    </source>
</evidence>
<protein>
    <submittedName>
        <fullName evidence="3">LysM peptidoglycan-binding domain-containing protein</fullName>
    </submittedName>
</protein>
<evidence type="ECO:0000313" key="3">
    <source>
        <dbReference type="EMBL" id="UNP30619.1"/>
    </source>
</evidence>
<dbReference type="RefSeq" id="WP_057941830.1">
    <property type="nucleotide sequence ID" value="NZ_CP011131.1"/>
</dbReference>